<evidence type="ECO:0000256" key="3">
    <source>
        <dbReference type="ARBA" id="ARBA00022692"/>
    </source>
</evidence>
<dbReference type="Pfam" id="PF01566">
    <property type="entry name" value="Nramp"/>
    <property type="match status" value="1"/>
</dbReference>
<evidence type="ECO:0000313" key="8">
    <source>
        <dbReference type="EMBL" id="ROO32701.1"/>
    </source>
</evidence>
<comment type="subcellular location">
    <subcellularLocation>
        <location evidence="7">Cell membrane</location>
        <topology evidence="7">Multi-pass membrane protein</topology>
    </subcellularLocation>
    <subcellularLocation>
        <location evidence="1">Membrane</location>
        <topology evidence="1">Multi-pass membrane protein</topology>
    </subcellularLocation>
</comment>
<dbReference type="GO" id="GO:0015293">
    <property type="term" value="F:symporter activity"/>
    <property type="evidence" value="ECO:0007669"/>
    <property type="project" value="UniProtKB-UniRule"/>
</dbReference>
<dbReference type="InParanoid" id="A0A423Q200"/>
<sequence>MSDASSNSDFLPGENATQRAAAAALDGRQKGLKRFLPFLGPAFIAAVAYIDPGNFATNIQAGSTYGYTLLWVVLVSNIMAVLIQSMSAKLGIATGKNLPEVSRERFAKPVTIGLWLQAEFIAIATDLAEFIGGALGLYLLFGIPLFPAAVITGIASFVLLELQRRGFRWLEAGIGVLVGVVVVSFAYEVYIADPDGSQLLHGLFVPTLDGADSLLLAAGILGATVMPHVIYLHSALMQRRVVGRNEAERRKIFHFEMADILIAMTIAGVINGAMLVMAAGLFFDSTAVISTLEGAFAHLNTEAGSLAAILFGVGLLASGFSSSSVGTMSGQIIMSGYIDRQIPLVLRRLITMAPALGVLALGVDPTTALVMSQVVLSFGIPFALIPLLIFCSDPTLMGSLVNRRITTWLAWAVATLIIALNVFLLTRILFG</sequence>
<dbReference type="RefSeq" id="WP_123656631.1">
    <property type="nucleotide sequence ID" value="NZ_AYKG01000001.1"/>
</dbReference>
<keyword evidence="7" id="KW-1003">Cell membrane</keyword>
<dbReference type="GO" id="GO:0015086">
    <property type="term" value="F:cadmium ion transmembrane transporter activity"/>
    <property type="evidence" value="ECO:0007669"/>
    <property type="project" value="TreeGrafter"/>
</dbReference>
<gene>
    <name evidence="7" type="primary">mntH</name>
    <name evidence="8" type="ORF">SAJA_00160</name>
</gene>
<feature type="transmembrane region" description="Helical" evidence="7">
    <location>
        <begin position="303"/>
        <end position="325"/>
    </location>
</feature>
<dbReference type="InterPro" id="IPR001046">
    <property type="entry name" value="NRAMP_fam"/>
</dbReference>
<evidence type="ECO:0000256" key="2">
    <source>
        <dbReference type="ARBA" id="ARBA00022448"/>
    </source>
</evidence>
<comment type="similarity">
    <text evidence="7">Belongs to the NRAMP family.</text>
</comment>
<feature type="transmembrane region" description="Helical" evidence="7">
    <location>
        <begin position="35"/>
        <end position="52"/>
    </location>
</feature>
<accession>A0A423Q200</accession>
<keyword evidence="7" id="KW-0406">Ion transport</keyword>
<evidence type="ECO:0000313" key="9">
    <source>
        <dbReference type="Proteomes" id="UP000285310"/>
    </source>
</evidence>
<dbReference type="NCBIfam" id="NF001923">
    <property type="entry name" value="PRK00701.1"/>
    <property type="match status" value="1"/>
</dbReference>
<organism evidence="8 9">
    <name type="scientific">Salinisphaera japonica YTM-1</name>
    <dbReference type="NCBI Taxonomy" id="1209778"/>
    <lineage>
        <taxon>Bacteria</taxon>
        <taxon>Pseudomonadati</taxon>
        <taxon>Pseudomonadota</taxon>
        <taxon>Gammaproteobacteria</taxon>
        <taxon>Salinisphaerales</taxon>
        <taxon>Salinisphaeraceae</taxon>
        <taxon>Salinisphaera</taxon>
    </lineage>
</organism>
<proteinExistence type="inferred from homology"/>
<feature type="transmembrane region" description="Helical" evidence="7">
    <location>
        <begin position="137"/>
        <end position="160"/>
    </location>
</feature>
<keyword evidence="2 7" id="KW-0813">Transport</keyword>
<evidence type="ECO:0000256" key="7">
    <source>
        <dbReference type="HAMAP-Rule" id="MF_00221"/>
    </source>
</evidence>
<keyword evidence="9" id="KW-1185">Reference proteome</keyword>
<dbReference type="EMBL" id="AYKG01000001">
    <property type="protein sequence ID" value="ROO32701.1"/>
    <property type="molecule type" value="Genomic_DNA"/>
</dbReference>
<dbReference type="NCBIfam" id="NF037982">
    <property type="entry name" value="Nramp_1"/>
    <property type="match status" value="1"/>
</dbReference>
<dbReference type="HAMAP" id="MF_00221">
    <property type="entry name" value="NRAMP"/>
    <property type="match status" value="1"/>
</dbReference>
<feature type="transmembrane region" description="Helical" evidence="7">
    <location>
        <begin position="64"/>
        <end position="85"/>
    </location>
</feature>
<evidence type="ECO:0000256" key="4">
    <source>
        <dbReference type="ARBA" id="ARBA00022847"/>
    </source>
</evidence>
<dbReference type="GO" id="GO:0046872">
    <property type="term" value="F:metal ion binding"/>
    <property type="evidence" value="ECO:0007669"/>
    <property type="project" value="UniProtKB-UniRule"/>
</dbReference>
<dbReference type="NCBIfam" id="TIGR01197">
    <property type="entry name" value="nramp"/>
    <property type="match status" value="1"/>
</dbReference>
<comment type="function">
    <text evidence="7">H(+)-stimulated, divalent metal cation uptake system.</text>
</comment>
<dbReference type="FunCoup" id="A0A423Q200">
    <property type="interactions" value="321"/>
</dbReference>
<evidence type="ECO:0000256" key="5">
    <source>
        <dbReference type="ARBA" id="ARBA00022989"/>
    </source>
</evidence>
<name>A0A423Q200_9GAMM</name>
<feature type="transmembrane region" description="Helical" evidence="7">
    <location>
        <begin position="345"/>
        <end position="363"/>
    </location>
</feature>
<reference evidence="8 9" key="1">
    <citation type="submission" date="2013-10" db="EMBL/GenBank/DDBJ databases">
        <title>Salinisphaera japonica YTM-1 Genome Sequencing.</title>
        <authorList>
            <person name="Lai Q."/>
            <person name="Li C."/>
            <person name="Shao Z."/>
        </authorList>
    </citation>
    <scope>NUCLEOTIDE SEQUENCE [LARGE SCALE GENOMIC DNA]</scope>
    <source>
        <strain evidence="8 9">YTM-1</strain>
    </source>
</reference>
<feature type="transmembrane region" description="Helical" evidence="7">
    <location>
        <begin position="213"/>
        <end position="236"/>
    </location>
</feature>
<dbReference type="GO" id="GO:0005384">
    <property type="term" value="F:manganese ion transmembrane transporter activity"/>
    <property type="evidence" value="ECO:0007669"/>
    <property type="project" value="TreeGrafter"/>
</dbReference>
<feature type="transmembrane region" description="Helical" evidence="7">
    <location>
        <begin position="172"/>
        <end position="193"/>
    </location>
</feature>
<dbReference type="AlphaFoldDB" id="A0A423Q200"/>
<dbReference type="GO" id="GO:0034755">
    <property type="term" value="P:iron ion transmembrane transport"/>
    <property type="evidence" value="ECO:0007669"/>
    <property type="project" value="TreeGrafter"/>
</dbReference>
<feature type="transmembrane region" description="Helical" evidence="7">
    <location>
        <begin position="375"/>
        <end position="396"/>
    </location>
</feature>
<keyword evidence="4 7" id="KW-0769">Symport</keyword>
<dbReference type="PRINTS" id="PR00447">
    <property type="entry name" value="NATRESASSCMP"/>
</dbReference>
<dbReference type="PANTHER" id="PTHR11706:SF33">
    <property type="entry name" value="NATURAL RESISTANCE-ASSOCIATED MACROPHAGE PROTEIN 2"/>
    <property type="match status" value="1"/>
</dbReference>
<dbReference type="OrthoDB" id="9787548at2"/>
<dbReference type="PANTHER" id="PTHR11706">
    <property type="entry name" value="SOLUTE CARRIER PROTEIN FAMILY 11 MEMBER"/>
    <property type="match status" value="1"/>
</dbReference>
<dbReference type="GO" id="GO:0005886">
    <property type="term" value="C:plasma membrane"/>
    <property type="evidence" value="ECO:0007669"/>
    <property type="project" value="UniProtKB-SubCell"/>
</dbReference>
<feature type="transmembrane region" description="Helical" evidence="7">
    <location>
        <begin position="257"/>
        <end position="283"/>
    </location>
</feature>
<dbReference type="Proteomes" id="UP000285310">
    <property type="component" value="Unassembled WGS sequence"/>
</dbReference>
<feature type="transmembrane region" description="Helical" evidence="7">
    <location>
        <begin position="408"/>
        <end position="430"/>
    </location>
</feature>
<evidence type="ECO:0000256" key="6">
    <source>
        <dbReference type="ARBA" id="ARBA00023136"/>
    </source>
</evidence>
<keyword evidence="3 7" id="KW-0812">Transmembrane</keyword>
<keyword evidence="5 7" id="KW-1133">Transmembrane helix</keyword>
<evidence type="ECO:0000256" key="1">
    <source>
        <dbReference type="ARBA" id="ARBA00004141"/>
    </source>
</evidence>
<comment type="caution">
    <text evidence="8">The sequence shown here is derived from an EMBL/GenBank/DDBJ whole genome shotgun (WGS) entry which is preliminary data.</text>
</comment>
<keyword evidence="6 7" id="KW-0472">Membrane</keyword>
<protein>
    <recommendedName>
        <fullName evidence="7">Divalent metal cation transporter MntH</fullName>
    </recommendedName>
</protein>